<evidence type="ECO:0000313" key="5">
    <source>
        <dbReference type="RefSeq" id="XP_016973899.1"/>
    </source>
</evidence>
<dbReference type="SMART" id="SM00034">
    <property type="entry name" value="CLECT"/>
    <property type="match status" value="1"/>
</dbReference>
<dbReference type="Gene3D" id="3.10.100.10">
    <property type="entry name" value="Mannose-Binding Protein A, subunit A"/>
    <property type="match status" value="1"/>
</dbReference>
<proteinExistence type="predicted"/>
<reference evidence="5" key="2">
    <citation type="submission" date="2025-04" db="UniProtKB">
        <authorList>
            <consortium name="RefSeq"/>
        </authorList>
    </citation>
    <scope>IDENTIFICATION</scope>
</reference>
<dbReference type="AlphaFoldDB" id="A0A6P4EBF5"/>
<dbReference type="PROSITE" id="PS50041">
    <property type="entry name" value="C_TYPE_LECTIN_2"/>
    <property type="match status" value="1"/>
</dbReference>
<evidence type="ECO:0000256" key="1">
    <source>
        <dbReference type="SAM" id="SignalP"/>
    </source>
</evidence>
<dbReference type="CDD" id="cd00037">
    <property type="entry name" value="CLECT"/>
    <property type="match status" value="1"/>
</dbReference>
<accession>A0A6P4EBF5</accession>
<reference evidence="3" key="3">
    <citation type="submission" date="2025-05" db="UniProtKB">
        <authorList>
            <consortium name="EnsemblMetazoa"/>
        </authorList>
    </citation>
    <scope>IDENTIFICATION</scope>
</reference>
<keyword evidence="1" id="KW-0732">Signal</keyword>
<dbReference type="OrthoDB" id="7882608at2759"/>
<feature type="domain" description="C-type lectin" evidence="2">
    <location>
        <begin position="25"/>
        <end position="138"/>
    </location>
</feature>
<dbReference type="InterPro" id="IPR016186">
    <property type="entry name" value="C-type_lectin-like/link_sf"/>
</dbReference>
<dbReference type="Proteomes" id="UP001652680">
    <property type="component" value="Unassembled WGS sequence"/>
</dbReference>
<dbReference type="Pfam" id="PF00059">
    <property type="entry name" value="Lectin_C"/>
    <property type="match status" value="1"/>
</dbReference>
<gene>
    <name evidence="5" type="primary">LOC108040800</name>
    <name evidence="3" type="synonym">108040800</name>
</gene>
<feature type="chain" id="PRO_5027545631" evidence="1">
    <location>
        <begin position="26"/>
        <end position="167"/>
    </location>
</feature>
<keyword evidence="4" id="KW-1185">Reference proteome</keyword>
<sequence>MGLQVRILCYIPLFLLYFQIGEVNTKGICLYFSEKKASWFDALIECQKHHMCLADLNTEVTLGQMETKFNHEEIEYWFGLNSHEKSNYRYASNNKSIEYSPKHSKLVNDGRCAFVKHENGFYKFESADCNAHKRFICTKTDECDGVSMKPGKSKCVITEEEKSVVAY</sequence>
<feature type="signal peptide" evidence="1">
    <location>
        <begin position="1"/>
        <end position="25"/>
    </location>
</feature>
<dbReference type="SUPFAM" id="SSF56436">
    <property type="entry name" value="C-type lectin-like"/>
    <property type="match status" value="1"/>
</dbReference>
<dbReference type="InterPro" id="IPR016187">
    <property type="entry name" value="CTDL_fold"/>
</dbReference>
<evidence type="ECO:0000313" key="4">
    <source>
        <dbReference type="Proteomes" id="UP001652680"/>
    </source>
</evidence>
<dbReference type="RefSeq" id="XP_016973899.1">
    <property type="nucleotide sequence ID" value="XM_017118410.1"/>
</dbReference>
<name>A0A6P4EBF5_DRORH</name>
<dbReference type="InterPro" id="IPR001304">
    <property type="entry name" value="C-type_lectin-like"/>
</dbReference>
<protein>
    <submittedName>
        <fullName evidence="5">Lithostathine-1-alpha</fullName>
    </submittedName>
</protein>
<dbReference type="GeneID" id="108040800"/>
<organism evidence="5">
    <name type="scientific">Drosophila rhopaloa</name>
    <name type="common">Fruit fly</name>
    <dbReference type="NCBI Taxonomy" id="1041015"/>
    <lineage>
        <taxon>Eukaryota</taxon>
        <taxon>Metazoa</taxon>
        <taxon>Ecdysozoa</taxon>
        <taxon>Arthropoda</taxon>
        <taxon>Hexapoda</taxon>
        <taxon>Insecta</taxon>
        <taxon>Pterygota</taxon>
        <taxon>Neoptera</taxon>
        <taxon>Endopterygota</taxon>
        <taxon>Diptera</taxon>
        <taxon>Brachycera</taxon>
        <taxon>Muscomorpha</taxon>
        <taxon>Ephydroidea</taxon>
        <taxon>Drosophilidae</taxon>
        <taxon>Drosophila</taxon>
        <taxon>Sophophora</taxon>
    </lineage>
</organism>
<reference evidence="4" key="1">
    <citation type="journal article" date="2021" name="Elife">
        <title>Highly contiguous assemblies of 101 drosophilid genomes.</title>
        <authorList>
            <person name="Kim B.Y."/>
            <person name="Wang J.R."/>
            <person name="Miller D.E."/>
            <person name="Barmina O."/>
            <person name="Delaney E."/>
            <person name="Thompson A."/>
            <person name="Comeault A.A."/>
            <person name="Peede D."/>
            <person name="D'Agostino E.R."/>
            <person name="Pelaez J."/>
            <person name="Aguilar J.M."/>
            <person name="Haji D."/>
            <person name="Matsunaga T."/>
            <person name="Armstrong E.E."/>
            <person name="Zych M."/>
            <person name="Ogawa Y."/>
            <person name="Stamenkovic-Radak M."/>
            <person name="Jelic M."/>
            <person name="Veselinovic M.S."/>
            <person name="Tanaskovic M."/>
            <person name="Eric P."/>
            <person name="Gao J.J."/>
            <person name="Katoh T.K."/>
            <person name="Toda M.J."/>
            <person name="Watabe H."/>
            <person name="Watada M."/>
            <person name="Davis J.S."/>
            <person name="Moyle L.C."/>
            <person name="Manoli G."/>
            <person name="Bertolini E."/>
            <person name="Kostal V."/>
            <person name="Hawley R.S."/>
            <person name="Takahashi A."/>
            <person name="Jones C.D."/>
            <person name="Price D.K."/>
            <person name="Whiteman N."/>
            <person name="Kopp A."/>
            <person name="Matute D.R."/>
            <person name="Petrov D.A."/>
        </authorList>
    </citation>
    <scope>NUCLEOTIDE SEQUENCE [LARGE SCALE GENOMIC DNA]</scope>
</reference>
<dbReference type="EnsemblMetazoa" id="XM_017118410.2">
    <property type="protein sequence ID" value="XP_016973899.1"/>
    <property type="gene ID" value="LOC108040800"/>
</dbReference>
<evidence type="ECO:0000313" key="3">
    <source>
        <dbReference type="EnsemblMetazoa" id="XP_016973899.1"/>
    </source>
</evidence>
<evidence type="ECO:0000259" key="2">
    <source>
        <dbReference type="PROSITE" id="PS50041"/>
    </source>
</evidence>
<dbReference type="OMA" id="YWFGLNA"/>